<keyword evidence="3" id="KW-1185">Reference proteome</keyword>
<dbReference type="InterPro" id="IPR000415">
    <property type="entry name" value="Nitroreductase-like"/>
</dbReference>
<dbReference type="OrthoDB" id="2138173at2759"/>
<dbReference type="PANTHER" id="PTHR43035">
    <property type="entry name" value="FATTY ACID REPRESSION MUTANT PROTEIN 2-RELATED"/>
    <property type="match status" value="1"/>
</dbReference>
<dbReference type="GO" id="GO:0034599">
    <property type="term" value="P:cellular response to oxidative stress"/>
    <property type="evidence" value="ECO:0007669"/>
    <property type="project" value="InterPro"/>
</dbReference>
<dbReference type="Gene3D" id="3.40.109.10">
    <property type="entry name" value="NADH Oxidase"/>
    <property type="match status" value="1"/>
</dbReference>
<evidence type="ECO:0000313" key="3">
    <source>
        <dbReference type="Proteomes" id="UP000777438"/>
    </source>
</evidence>
<dbReference type="PANTHER" id="PTHR43035:SF1">
    <property type="entry name" value="FATTY ACID REPRESSION MUTANT PROTEIN 2-RELATED"/>
    <property type="match status" value="1"/>
</dbReference>
<dbReference type="EMBL" id="JAGPYM010000029">
    <property type="protein sequence ID" value="KAH6879567.1"/>
    <property type="molecule type" value="Genomic_DNA"/>
</dbReference>
<protein>
    <submittedName>
        <fullName evidence="2">Nitroreductase-like protein</fullName>
    </submittedName>
</protein>
<evidence type="ECO:0000256" key="1">
    <source>
        <dbReference type="SAM" id="MobiDB-lite"/>
    </source>
</evidence>
<dbReference type="SUPFAM" id="SSF55469">
    <property type="entry name" value="FMN-dependent nitroreductase-like"/>
    <property type="match status" value="1"/>
</dbReference>
<reference evidence="2 3" key="1">
    <citation type="journal article" date="2021" name="Nat. Commun.">
        <title>Genetic determinants of endophytism in the Arabidopsis root mycobiome.</title>
        <authorList>
            <person name="Mesny F."/>
            <person name="Miyauchi S."/>
            <person name="Thiergart T."/>
            <person name="Pickel B."/>
            <person name="Atanasova L."/>
            <person name="Karlsson M."/>
            <person name="Huettel B."/>
            <person name="Barry K.W."/>
            <person name="Haridas S."/>
            <person name="Chen C."/>
            <person name="Bauer D."/>
            <person name="Andreopoulos W."/>
            <person name="Pangilinan J."/>
            <person name="LaButti K."/>
            <person name="Riley R."/>
            <person name="Lipzen A."/>
            <person name="Clum A."/>
            <person name="Drula E."/>
            <person name="Henrissat B."/>
            <person name="Kohler A."/>
            <person name="Grigoriev I.V."/>
            <person name="Martin F.M."/>
            <person name="Hacquard S."/>
        </authorList>
    </citation>
    <scope>NUCLEOTIDE SEQUENCE [LARGE SCALE GENOMIC DNA]</scope>
    <source>
        <strain evidence="2 3">MPI-CAGE-CH-0241</strain>
    </source>
</reference>
<dbReference type="GO" id="GO:0016491">
    <property type="term" value="F:oxidoreductase activity"/>
    <property type="evidence" value="ECO:0007669"/>
    <property type="project" value="InterPro"/>
</dbReference>
<sequence length="109" mass="12111">MQQWFLWTSLELEGLGANLQHCNPLIDEKVAKGWDIPAGWKRNAQLVFGGRGGEPDEKTFKPIEERVKSHAPILHATTRGGGLKAEPEPEPEPEPEVTRLIVDVPQPPT</sequence>
<name>A0A9P8VX75_9HYPO</name>
<organism evidence="2 3">
    <name type="scientific">Thelonectria olida</name>
    <dbReference type="NCBI Taxonomy" id="1576542"/>
    <lineage>
        <taxon>Eukaryota</taxon>
        <taxon>Fungi</taxon>
        <taxon>Dikarya</taxon>
        <taxon>Ascomycota</taxon>
        <taxon>Pezizomycotina</taxon>
        <taxon>Sordariomycetes</taxon>
        <taxon>Hypocreomycetidae</taxon>
        <taxon>Hypocreales</taxon>
        <taxon>Nectriaceae</taxon>
        <taxon>Thelonectria</taxon>
    </lineage>
</organism>
<dbReference type="InterPro" id="IPR033877">
    <property type="entry name" value="Frm2/Hbn1"/>
</dbReference>
<accession>A0A9P8VX75</accession>
<evidence type="ECO:0000313" key="2">
    <source>
        <dbReference type="EMBL" id="KAH6879567.1"/>
    </source>
</evidence>
<gene>
    <name evidence="2" type="ORF">B0T10DRAFT_464600</name>
</gene>
<feature type="region of interest" description="Disordered" evidence="1">
    <location>
        <begin position="70"/>
        <end position="109"/>
    </location>
</feature>
<dbReference type="AlphaFoldDB" id="A0A9P8VX75"/>
<comment type="caution">
    <text evidence="2">The sequence shown here is derived from an EMBL/GenBank/DDBJ whole genome shotgun (WGS) entry which is preliminary data.</text>
</comment>
<proteinExistence type="predicted"/>
<dbReference type="Proteomes" id="UP000777438">
    <property type="component" value="Unassembled WGS sequence"/>
</dbReference>